<dbReference type="GO" id="GO:0004386">
    <property type="term" value="F:helicase activity"/>
    <property type="evidence" value="ECO:0007669"/>
    <property type="project" value="UniProtKB-KW"/>
</dbReference>
<dbReference type="Pfam" id="PF00580">
    <property type="entry name" value="UvrD-helicase"/>
    <property type="match status" value="1"/>
</dbReference>
<keyword evidence="6" id="KW-0238">DNA-binding</keyword>
<evidence type="ECO:0000313" key="13">
    <source>
        <dbReference type="EMBL" id="GAA5531280.1"/>
    </source>
</evidence>
<evidence type="ECO:0000256" key="9">
    <source>
        <dbReference type="ARBA" id="ARBA00034808"/>
    </source>
</evidence>
<dbReference type="Pfam" id="PF13361">
    <property type="entry name" value="UvrD_C"/>
    <property type="match status" value="1"/>
</dbReference>
<evidence type="ECO:0000256" key="5">
    <source>
        <dbReference type="ARBA" id="ARBA00022840"/>
    </source>
</evidence>
<dbReference type="Gene3D" id="1.10.486.10">
    <property type="entry name" value="PCRA, domain 4"/>
    <property type="match status" value="1"/>
</dbReference>
<sequence>MNRRPQYYIEAETLRANSAQWDAYNSYGHTVVLAGPGSGKTKVLVTKVARMLHEDVHAPRGIACVTFSNECARELERRFTALGLTNQENLFIGTVHTFCLQHIIIPYARLAGLAIPTPIAVAKSNDRRAALGEALASIGRKQNPENFLDDFKSMRRLYLGPERENNRLSEDDIRIIQAYEEALRRRGLIDFDDMIILGLQLIDRHVWVRNLLFSRFPILVIDEYQDLGVALHLIVERLCFEAGMRLFAVGDWDQSIYGFMGAQPDLLEQLSNRPDVKRIQLSLNYRCSTKIVEASQVALAEPRNYRTPENAEEGVIHFYQLGSNAIEQARGICAQIIPEVLQYRLGRKLGDIAILYPNVKYGDAMAQAATAAGYAYTRLDPRSTYRKTRLTRWIEQCAIWCSGGWKIAQPRLNGLMYKWMGWNTRINSHTQQVTLQRQLSTFLWNHRDPEEKLTDWLNDLIFRCLRPMFQRQPELAEDRDALVQLFNACKPEKPFANFTVGQFASQYGAPDHLNLITLHSAKGCEFDSVIMMGIDKGVLPNWRIKSVEGKQEARRLFYVGITRAKHDIHLICCDGGTNQQGYQTGPSELIIELFEKLEK</sequence>
<comment type="catalytic activity">
    <reaction evidence="10">
        <text>ATP + H2O = ADP + phosphate + H(+)</text>
        <dbReference type="Rhea" id="RHEA:13065"/>
        <dbReference type="ChEBI" id="CHEBI:15377"/>
        <dbReference type="ChEBI" id="CHEBI:15378"/>
        <dbReference type="ChEBI" id="CHEBI:30616"/>
        <dbReference type="ChEBI" id="CHEBI:43474"/>
        <dbReference type="ChEBI" id="CHEBI:456216"/>
        <dbReference type="EC" id="5.6.2.4"/>
    </reaction>
</comment>
<feature type="domain" description="UvrD-like helicase ATP-binding" evidence="12">
    <location>
        <begin position="13"/>
        <end position="288"/>
    </location>
</feature>
<dbReference type="InterPro" id="IPR000212">
    <property type="entry name" value="DNA_helicase_UvrD/REP"/>
</dbReference>
<evidence type="ECO:0000256" key="7">
    <source>
        <dbReference type="ARBA" id="ARBA00023235"/>
    </source>
</evidence>
<dbReference type="EMBL" id="BAABRU010000041">
    <property type="protein sequence ID" value="GAA5531280.1"/>
    <property type="molecule type" value="Genomic_DNA"/>
</dbReference>
<comment type="catalytic activity">
    <reaction evidence="8">
        <text>Couples ATP hydrolysis with the unwinding of duplex DNA by translocating in the 3'-5' direction.</text>
        <dbReference type="EC" id="5.6.2.4"/>
    </reaction>
</comment>
<feature type="binding site" evidence="11">
    <location>
        <begin position="34"/>
        <end position="41"/>
    </location>
    <ligand>
        <name>ATP</name>
        <dbReference type="ChEBI" id="CHEBI:30616"/>
    </ligand>
</feature>
<dbReference type="EC" id="5.6.2.4" evidence="9"/>
<protein>
    <recommendedName>
        <fullName evidence="9">DNA 3'-5' helicase</fullName>
        <ecNumber evidence="9">5.6.2.4</ecNumber>
    </recommendedName>
</protein>
<evidence type="ECO:0000256" key="1">
    <source>
        <dbReference type="ARBA" id="ARBA00009922"/>
    </source>
</evidence>
<dbReference type="CDD" id="cd17932">
    <property type="entry name" value="DEXQc_UvrD"/>
    <property type="match status" value="1"/>
</dbReference>
<evidence type="ECO:0000256" key="8">
    <source>
        <dbReference type="ARBA" id="ARBA00034617"/>
    </source>
</evidence>
<dbReference type="SUPFAM" id="SSF52540">
    <property type="entry name" value="P-loop containing nucleoside triphosphate hydrolases"/>
    <property type="match status" value="1"/>
</dbReference>
<evidence type="ECO:0000256" key="10">
    <source>
        <dbReference type="ARBA" id="ARBA00048988"/>
    </source>
</evidence>
<keyword evidence="5 11" id="KW-0067">ATP-binding</keyword>
<dbReference type="InterPro" id="IPR014016">
    <property type="entry name" value="UvrD-like_ATP-bd"/>
</dbReference>
<keyword evidence="2 11" id="KW-0547">Nucleotide-binding</keyword>
<dbReference type="RefSeq" id="WP_345724846.1">
    <property type="nucleotide sequence ID" value="NZ_BAABRU010000041.1"/>
</dbReference>
<evidence type="ECO:0000313" key="14">
    <source>
        <dbReference type="Proteomes" id="UP001428290"/>
    </source>
</evidence>
<keyword evidence="3 11" id="KW-0378">Hydrolase</keyword>
<dbReference type="PROSITE" id="PS51198">
    <property type="entry name" value="UVRD_HELICASE_ATP_BIND"/>
    <property type="match status" value="1"/>
</dbReference>
<organism evidence="13 14">
    <name type="scientific">Herpetosiphon gulosus</name>
    <dbReference type="NCBI Taxonomy" id="1973496"/>
    <lineage>
        <taxon>Bacteria</taxon>
        <taxon>Bacillati</taxon>
        <taxon>Chloroflexota</taxon>
        <taxon>Chloroflexia</taxon>
        <taxon>Herpetosiphonales</taxon>
        <taxon>Herpetosiphonaceae</taxon>
        <taxon>Herpetosiphon</taxon>
    </lineage>
</organism>
<name>A0ABP9X9Q6_9CHLR</name>
<evidence type="ECO:0000259" key="12">
    <source>
        <dbReference type="PROSITE" id="PS51198"/>
    </source>
</evidence>
<keyword evidence="14" id="KW-1185">Reference proteome</keyword>
<dbReference type="Gene3D" id="3.40.50.300">
    <property type="entry name" value="P-loop containing nucleotide triphosphate hydrolases"/>
    <property type="match status" value="3"/>
</dbReference>
<evidence type="ECO:0000256" key="6">
    <source>
        <dbReference type="ARBA" id="ARBA00023125"/>
    </source>
</evidence>
<keyword evidence="7" id="KW-0413">Isomerase</keyword>
<dbReference type="PANTHER" id="PTHR11070">
    <property type="entry name" value="UVRD / RECB / PCRA DNA HELICASE FAMILY MEMBER"/>
    <property type="match status" value="1"/>
</dbReference>
<evidence type="ECO:0000256" key="11">
    <source>
        <dbReference type="PROSITE-ProRule" id="PRU00560"/>
    </source>
</evidence>
<gene>
    <name evidence="13" type="primary">pcrA_3</name>
    <name evidence="13" type="ORF">Hgul01_05105</name>
</gene>
<dbReference type="InterPro" id="IPR027417">
    <property type="entry name" value="P-loop_NTPase"/>
</dbReference>
<dbReference type="InterPro" id="IPR013986">
    <property type="entry name" value="DExx_box_DNA_helicase_dom_sf"/>
</dbReference>
<dbReference type="PANTHER" id="PTHR11070:SF2">
    <property type="entry name" value="ATP-DEPENDENT DNA HELICASE SRS2"/>
    <property type="match status" value="1"/>
</dbReference>
<proteinExistence type="inferred from homology"/>
<keyword evidence="4 11" id="KW-0347">Helicase</keyword>
<accession>A0ABP9X9Q6</accession>
<comment type="similarity">
    <text evidence="1">Belongs to the helicase family. UvrD subfamily.</text>
</comment>
<comment type="caution">
    <text evidence="13">The sequence shown here is derived from an EMBL/GenBank/DDBJ whole genome shotgun (WGS) entry which is preliminary data.</text>
</comment>
<evidence type="ECO:0000256" key="3">
    <source>
        <dbReference type="ARBA" id="ARBA00022801"/>
    </source>
</evidence>
<dbReference type="Gene3D" id="1.10.10.160">
    <property type="match status" value="1"/>
</dbReference>
<dbReference type="InterPro" id="IPR014017">
    <property type="entry name" value="DNA_helicase_UvrD-like_C"/>
</dbReference>
<reference evidence="13 14" key="1">
    <citation type="submission" date="2024-02" db="EMBL/GenBank/DDBJ databases">
        <title>Herpetosiphon gulosus NBRC 112829.</title>
        <authorList>
            <person name="Ichikawa N."/>
            <person name="Katano-Makiyama Y."/>
            <person name="Hidaka K."/>
        </authorList>
    </citation>
    <scope>NUCLEOTIDE SEQUENCE [LARGE SCALE GENOMIC DNA]</scope>
    <source>
        <strain evidence="13 14">NBRC 112829</strain>
    </source>
</reference>
<evidence type="ECO:0000256" key="4">
    <source>
        <dbReference type="ARBA" id="ARBA00022806"/>
    </source>
</evidence>
<evidence type="ECO:0000256" key="2">
    <source>
        <dbReference type="ARBA" id="ARBA00022741"/>
    </source>
</evidence>
<dbReference type="Proteomes" id="UP001428290">
    <property type="component" value="Unassembled WGS sequence"/>
</dbReference>